<dbReference type="STRING" id="183478.A0A364N9B1"/>
<dbReference type="PANTHER" id="PTHR10434:SF11">
    <property type="entry name" value="1-ACYL-SN-GLYCEROL-3-PHOSPHATE ACYLTRANSFERASE"/>
    <property type="match status" value="1"/>
</dbReference>
<keyword evidence="6" id="KW-0812">Transmembrane</keyword>
<dbReference type="SUPFAM" id="SSF69593">
    <property type="entry name" value="Glycerol-3-phosphate (1)-acyltransferase"/>
    <property type="match status" value="1"/>
</dbReference>
<keyword evidence="4" id="KW-1208">Phospholipid metabolism</keyword>
<evidence type="ECO:0000256" key="3">
    <source>
        <dbReference type="ARBA" id="ARBA00023315"/>
    </source>
</evidence>
<dbReference type="CDD" id="cd07989">
    <property type="entry name" value="LPLAT_AGPAT-like"/>
    <property type="match status" value="1"/>
</dbReference>
<comment type="similarity">
    <text evidence="1 4">Belongs to the 1-acyl-sn-glycerol-3-phosphate acyltransferase family.</text>
</comment>
<dbReference type="EC" id="2.3.1.51" evidence="4"/>
<dbReference type="GO" id="GO:0016020">
    <property type="term" value="C:membrane"/>
    <property type="evidence" value="ECO:0007669"/>
    <property type="project" value="InterPro"/>
</dbReference>
<keyword evidence="6" id="KW-1133">Transmembrane helix</keyword>
<evidence type="ECO:0000256" key="6">
    <source>
        <dbReference type="SAM" id="Phobius"/>
    </source>
</evidence>
<dbReference type="Proteomes" id="UP000249619">
    <property type="component" value="Unassembled WGS sequence"/>
</dbReference>
<reference evidence="9" key="1">
    <citation type="submission" date="2018-05" db="EMBL/GenBank/DDBJ databases">
        <title>Draft genome sequence of Stemphylium lycopersici strain CIDEFI 213.</title>
        <authorList>
            <person name="Medina R."/>
            <person name="Franco M.E.E."/>
            <person name="Lucentini C.G."/>
            <person name="Saparrat M.C.N."/>
            <person name="Balatti P.A."/>
        </authorList>
    </citation>
    <scope>NUCLEOTIDE SEQUENCE [LARGE SCALE GENOMIC DNA]</scope>
    <source>
        <strain evidence="9">CIDEFI 213</strain>
    </source>
</reference>
<dbReference type="PANTHER" id="PTHR10434">
    <property type="entry name" value="1-ACYL-SN-GLYCEROL-3-PHOSPHATE ACYLTRANSFERASE"/>
    <property type="match status" value="1"/>
</dbReference>
<evidence type="ECO:0000256" key="2">
    <source>
        <dbReference type="ARBA" id="ARBA00022679"/>
    </source>
</evidence>
<organism evidence="8 9">
    <name type="scientific">Stemphylium lycopersici</name>
    <name type="common">Tomato gray leaf spot disease fungus</name>
    <name type="synonym">Thyrospora lycopersici</name>
    <dbReference type="NCBI Taxonomy" id="183478"/>
    <lineage>
        <taxon>Eukaryota</taxon>
        <taxon>Fungi</taxon>
        <taxon>Dikarya</taxon>
        <taxon>Ascomycota</taxon>
        <taxon>Pezizomycotina</taxon>
        <taxon>Dothideomycetes</taxon>
        <taxon>Pleosporomycetidae</taxon>
        <taxon>Pleosporales</taxon>
        <taxon>Pleosporineae</taxon>
        <taxon>Pleosporaceae</taxon>
        <taxon>Stemphylium</taxon>
    </lineage>
</organism>
<name>A0A364N9B1_STELY</name>
<feature type="region of interest" description="Disordered" evidence="5">
    <location>
        <begin position="377"/>
        <end position="403"/>
    </location>
</feature>
<feature type="domain" description="Phospholipid/glycerol acyltransferase" evidence="7">
    <location>
        <begin position="205"/>
        <end position="322"/>
    </location>
</feature>
<keyword evidence="4" id="KW-0594">Phospholipid biosynthesis</keyword>
<evidence type="ECO:0000313" key="9">
    <source>
        <dbReference type="Proteomes" id="UP000249619"/>
    </source>
</evidence>
<proteinExistence type="inferred from homology"/>
<comment type="caution">
    <text evidence="8">The sequence shown here is derived from an EMBL/GenBank/DDBJ whole genome shotgun (WGS) entry which is preliminary data.</text>
</comment>
<sequence>MEDAECATVTYKTSGQDIREPVASNTVGINYPEFHWTPETWFKAVLALPLADESARGAKCEPRRITVTAVRKKRSPAGFPSSTPFFATTTPAFAMSWPLYLAIPPMLIIAMRLLSFVLPAKPAQLASYYAFAISSFILMGCCALYGTLVAMPLRMVGYGGLIQWTVARSFKWVMWYGTGVTFRVTGSMKKEGGVSGEDALKDRPAVFVGNHQTELDVLMLGCMFPKYTSVTAKKSLKYVPLLGWFMALSKTVFIDRANRTTSRAAFDTAAHTMKSTRQNVFIFPEGTRSYASKPDLLPFKKGAFHLAVQAQVPIVPVVCGNYFHVLDVKGKRFSPGVVDVTVLPPIQTKGLGAEHVDDLVKKTRDAMMDELIRLSHVSGTGNGEPLPRSSGIDQERSELRKRN</sequence>
<feature type="transmembrane region" description="Helical" evidence="6">
    <location>
        <begin position="126"/>
        <end position="148"/>
    </location>
</feature>
<evidence type="ECO:0000256" key="4">
    <source>
        <dbReference type="RuleBase" id="RU361267"/>
    </source>
</evidence>
<keyword evidence="3 4" id="KW-0012">Acyltransferase</keyword>
<feature type="transmembrane region" description="Helical" evidence="6">
    <location>
        <begin position="99"/>
        <end position="120"/>
    </location>
</feature>
<feature type="compositionally biased region" description="Basic and acidic residues" evidence="5">
    <location>
        <begin position="393"/>
        <end position="403"/>
    </location>
</feature>
<evidence type="ECO:0000256" key="5">
    <source>
        <dbReference type="SAM" id="MobiDB-lite"/>
    </source>
</evidence>
<evidence type="ECO:0000259" key="7">
    <source>
        <dbReference type="SMART" id="SM00563"/>
    </source>
</evidence>
<evidence type="ECO:0000313" key="8">
    <source>
        <dbReference type="EMBL" id="RAR13856.1"/>
    </source>
</evidence>
<dbReference type="GO" id="GO:0006654">
    <property type="term" value="P:phosphatidic acid biosynthetic process"/>
    <property type="evidence" value="ECO:0007669"/>
    <property type="project" value="TreeGrafter"/>
</dbReference>
<comment type="catalytic activity">
    <reaction evidence="4">
        <text>a 1-acyl-sn-glycero-3-phosphate + an acyl-CoA = a 1,2-diacyl-sn-glycero-3-phosphate + CoA</text>
        <dbReference type="Rhea" id="RHEA:19709"/>
        <dbReference type="ChEBI" id="CHEBI:57287"/>
        <dbReference type="ChEBI" id="CHEBI:57970"/>
        <dbReference type="ChEBI" id="CHEBI:58342"/>
        <dbReference type="ChEBI" id="CHEBI:58608"/>
        <dbReference type="EC" id="2.3.1.51"/>
    </reaction>
</comment>
<keyword evidence="4" id="KW-0443">Lipid metabolism</keyword>
<keyword evidence="9" id="KW-1185">Reference proteome</keyword>
<dbReference type="InterPro" id="IPR002123">
    <property type="entry name" value="Plipid/glycerol_acylTrfase"/>
</dbReference>
<dbReference type="NCBIfam" id="TIGR00530">
    <property type="entry name" value="AGP_acyltrn"/>
    <property type="match status" value="1"/>
</dbReference>
<keyword evidence="6" id="KW-0472">Membrane</keyword>
<keyword evidence="2 4" id="KW-0808">Transferase</keyword>
<keyword evidence="4" id="KW-0444">Lipid biosynthesis</keyword>
<dbReference type="EMBL" id="QGDH01000029">
    <property type="protein sequence ID" value="RAR13856.1"/>
    <property type="molecule type" value="Genomic_DNA"/>
</dbReference>
<dbReference type="Pfam" id="PF01553">
    <property type="entry name" value="Acyltransferase"/>
    <property type="match status" value="1"/>
</dbReference>
<dbReference type="GO" id="GO:0005783">
    <property type="term" value="C:endoplasmic reticulum"/>
    <property type="evidence" value="ECO:0007669"/>
    <property type="project" value="TreeGrafter"/>
</dbReference>
<evidence type="ECO:0000256" key="1">
    <source>
        <dbReference type="ARBA" id="ARBA00008655"/>
    </source>
</evidence>
<dbReference type="SMART" id="SM00563">
    <property type="entry name" value="PlsC"/>
    <property type="match status" value="1"/>
</dbReference>
<dbReference type="AlphaFoldDB" id="A0A364N9B1"/>
<gene>
    <name evidence="8" type="ORF">DDE83_002744</name>
</gene>
<dbReference type="GO" id="GO:0003841">
    <property type="term" value="F:1-acylglycerol-3-phosphate O-acyltransferase activity"/>
    <property type="evidence" value="ECO:0007669"/>
    <property type="project" value="UniProtKB-UniRule"/>
</dbReference>
<protein>
    <recommendedName>
        <fullName evidence="4">1-acyl-sn-glycerol-3-phosphate acyltransferase</fullName>
        <ecNumber evidence="4">2.3.1.51</ecNumber>
    </recommendedName>
</protein>
<comment type="domain">
    <text evidence="4">The HXXXXD motif is essential for acyltransferase activity and may constitute the binding site for the phosphate moiety of the glycerol-3-phosphate.</text>
</comment>
<dbReference type="InterPro" id="IPR004552">
    <property type="entry name" value="AGP_acyltrans"/>
</dbReference>
<accession>A0A364N9B1</accession>